<dbReference type="CDD" id="cd01335">
    <property type="entry name" value="Radical_SAM"/>
    <property type="match status" value="1"/>
</dbReference>
<dbReference type="PANTHER" id="PTHR43273">
    <property type="entry name" value="ANAEROBIC SULFATASE-MATURATING ENZYME HOMOLOG ASLB-RELATED"/>
    <property type="match status" value="1"/>
</dbReference>
<evidence type="ECO:0000313" key="9">
    <source>
        <dbReference type="Proteomes" id="UP000216035"/>
    </source>
</evidence>
<keyword evidence="4" id="KW-0479">Metal-binding</keyword>
<evidence type="ECO:0000256" key="5">
    <source>
        <dbReference type="ARBA" id="ARBA00023004"/>
    </source>
</evidence>
<evidence type="ECO:0000256" key="3">
    <source>
        <dbReference type="ARBA" id="ARBA00022691"/>
    </source>
</evidence>
<evidence type="ECO:0000256" key="4">
    <source>
        <dbReference type="ARBA" id="ARBA00022723"/>
    </source>
</evidence>
<dbReference type="Proteomes" id="UP000216035">
    <property type="component" value="Unassembled WGS sequence"/>
</dbReference>
<accession>A0A255ZYB3</accession>
<keyword evidence="5" id="KW-0408">Iron</keyword>
<dbReference type="PROSITE" id="PS51918">
    <property type="entry name" value="RADICAL_SAM"/>
    <property type="match status" value="1"/>
</dbReference>
<evidence type="ECO:0000256" key="1">
    <source>
        <dbReference type="ARBA" id="ARBA00001966"/>
    </source>
</evidence>
<dbReference type="Gene3D" id="3.20.20.70">
    <property type="entry name" value="Aldolase class I"/>
    <property type="match status" value="1"/>
</dbReference>
<proteinExistence type="predicted"/>
<dbReference type="InterPro" id="IPR023867">
    <property type="entry name" value="Sulphatase_maturase_rSAM"/>
</dbReference>
<dbReference type="InterPro" id="IPR058240">
    <property type="entry name" value="rSAM_sf"/>
</dbReference>
<dbReference type="PROSITE" id="PS01305">
    <property type="entry name" value="MOAA_NIFB_PQQE"/>
    <property type="match status" value="1"/>
</dbReference>
<keyword evidence="6" id="KW-0411">Iron-sulfur</keyword>
<dbReference type="SFLD" id="SFLDG01067">
    <property type="entry name" value="SPASM/twitch_domain_containing"/>
    <property type="match status" value="2"/>
</dbReference>
<dbReference type="AlphaFoldDB" id="A0A255ZYB3"/>
<dbReference type="GO" id="GO:0051539">
    <property type="term" value="F:4 iron, 4 sulfur cluster binding"/>
    <property type="evidence" value="ECO:0007669"/>
    <property type="project" value="UniProtKB-KW"/>
</dbReference>
<protein>
    <recommendedName>
        <fullName evidence="7">Radical SAM core domain-containing protein</fullName>
    </recommendedName>
</protein>
<dbReference type="InterPro" id="IPR013785">
    <property type="entry name" value="Aldolase_TIM"/>
</dbReference>
<dbReference type="RefSeq" id="WP_094485530.1">
    <property type="nucleotide sequence ID" value="NZ_NOXX01000162.1"/>
</dbReference>
<evidence type="ECO:0000256" key="6">
    <source>
        <dbReference type="ARBA" id="ARBA00023014"/>
    </source>
</evidence>
<feature type="domain" description="Radical SAM core" evidence="7">
    <location>
        <begin position="1"/>
        <end position="221"/>
    </location>
</feature>
<name>A0A255ZYB3_9FLAO</name>
<comment type="cofactor">
    <cofactor evidence="1">
        <name>[4Fe-4S] cluster</name>
        <dbReference type="ChEBI" id="CHEBI:49883"/>
    </cofactor>
</comment>
<dbReference type="PANTHER" id="PTHR43273:SF8">
    <property type="entry name" value="RADICAL SAM DOMAIN PROTEIN"/>
    <property type="match status" value="1"/>
</dbReference>
<dbReference type="InterPro" id="IPR007197">
    <property type="entry name" value="rSAM"/>
</dbReference>
<dbReference type="GO" id="GO:0046872">
    <property type="term" value="F:metal ion binding"/>
    <property type="evidence" value="ECO:0007669"/>
    <property type="project" value="UniProtKB-KW"/>
</dbReference>
<dbReference type="SFLD" id="SFLDG01384">
    <property type="entry name" value="thioether_bond_formation_requi"/>
    <property type="match status" value="1"/>
</dbReference>
<dbReference type="SFLD" id="SFLDS00029">
    <property type="entry name" value="Radical_SAM"/>
    <property type="match status" value="2"/>
</dbReference>
<evidence type="ECO:0000259" key="7">
    <source>
        <dbReference type="PROSITE" id="PS51918"/>
    </source>
</evidence>
<reference evidence="8 9" key="1">
    <citation type="submission" date="2017-07" db="EMBL/GenBank/DDBJ databases">
        <title>Flavobacterium cyanobacteriorum sp. nov., isolated from cyanobacterial aggregates in a eutrophic lake.</title>
        <authorList>
            <person name="Cai H."/>
        </authorList>
    </citation>
    <scope>NUCLEOTIDE SEQUENCE [LARGE SCALE GENOMIC DNA]</scope>
    <source>
        <strain evidence="8 9">TH167</strain>
    </source>
</reference>
<organism evidence="8 9">
    <name type="scientific">Flavobacterium aurantiibacter</name>
    <dbReference type="NCBI Taxonomy" id="2023067"/>
    <lineage>
        <taxon>Bacteria</taxon>
        <taxon>Pseudomonadati</taxon>
        <taxon>Bacteroidota</taxon>
        <taxon>Flavobacteriia</taxon>
        <taxon>Flavobacteriales</taxon>
        <taxon>Flavobacteriaceae</taxon>
        <taxon>Flavobacterium</taxon>
    </lineage>
</organism>
<dbReference type="SFLD" id="SFLDG01386">
    <property type="entry name" value="main_SPASM_domain-containing"/>
    <property type="match status" value="2"/>
</dbReference>
<sequence length="364" mass="41947">MYIQTFVLKIASRCNLNCSYCYMYNKGDITYLTQPKIMSLTTLTATVSRIQSHISTNNLSEVFIVLHGGEPMLAGKKYIRNLINLFRNQLDARINFSIQTNGTLIDSEWVALFQELHVNLGISIDGPKQYHDNYRKYHNGKGSYDTIRRRLHNLNADSQVGYLFVVNTAILPEELYKFIKDMKIRHLNILLPDHHYADLPSSKTSKELGNWLISLYDLWRNDLNRPFVDFFENIIKSFFNLSEGTQILGSCENSVVCIETDGAIEVIDSLRTCKSGITKNNLNVSKNEIAEIFKLDLFKMYYLSHSTVADKCKKCIYLQTCGGGFLPHRYSLKNEFDNPSIYCESLFGLIRHIENDIKIEIKIE</sequence>
<dbReference type="SUPFAM" id="SSF102114">
    <property type="entry name" value="Radical SAM enzymes"/>
    <property type="match status" value="1"/>
</dbReference>
<comment type="caution">
    <text evidence="8">The sequence shown here is derived from an EMBL/GenBank/DDBJ whole genome shotgun (WGS) entry which is preliminary data.</text>
</comment>
<dbReference type="SFLD" id="SFLDG01072">
    <property type="entry name" value="dehydrogenase_like"/>
    <property type="match status" value="1"/>
</dbReference>
<keyword evidence="3" id="KW-0949">S-adenosyl-L-methionine</keyword>
<gene>
    <name evidence="8" type="ORF">CHX27_04280</name>
</gene>
<dbReference type="EMBL" id="NOXX01000162">
    <property type="protein sequence ID" value="OYQ46483.1"/>
    <property type="molecule type" value="Genomic_DNA"/>
</dbReference>
<keyword evidence="2" id="KW-0004">4Fe-4S</keyword>
<dbReference type="GO" id="GO:0016491">
    <property type="term" value="F:oxidoreductase activity"/>
    <property type="evidence" value="ECO:0007669"/>
    <property type="project" value="InterPro"/>
</dbReference>
<keyword evidence="9" id="KW-1185">Reference proteome</keyword>
<evidence type="ECO:0000313" key="8">
    <source>
        <dbReference type="EMBL" id="OYQ46483.1"/>
    </source>
</evidence>
<dbReference type="InterPro" id="IPR000385">
    <property type="entry name" value="MoaA_NifB_PqqE_Fe-S-bd_CS"/>
</dbReference>
<evidence type="ECO:0000256" key="2">
    <source>
        <dbReference type="ARBA" id="ARBA00022485"/>
    </source>
</evidence>
<dbReference type="Pfam" id="PF04055">
    <property type="entry name" value="Radical_SAM"/>
    <property type="match status" value="1"/>
</dbReference>